<name>A0ACA9TPX8_BIOOC</name>
<evidence type="ECO:0000313" key="2">
    <source>
        <dbReference type="Proteomes" id="UP000836387"/>
    </source>
</evidence>
<protein>
    <submittedName>
        <fullName evidence="1">Uncharacterized protein</fullName>
    </submittedName>
</protein>
<gene>
    <name evidence="1" type="ORF">CRV2_00000153</name>
</gene>
<dbReference type="Proteomes" id="UP000836387">
    <property type="component" value="Unassembled WGS sequence"/>
</dbReference>
<keyword evidence="2" id="KW-1185">Reference proteome</keyword>
<reference evidence="1" key="2">
    <citation type="submission" date="2021-10" db="EMBL/GenBank/DDBJ databases">
        <authorList>
            <person name="Piombo E."/>
        </authorList>
    </citation>
    <scope>NUCLEOTIDE SEQUENCE</scope>
</reference>
<dbReference type="EMBL" id="CADEHS020000007">
    <property type="protein sequence ID" value="CAG9943000.1"/>
    <property type="molecule type" value="Genomic_DNA"/>
</dbReference>
<sequence>MRAPRAATATYNAGFFLSNRLFERSACLDFIVASKRASLATASTTTASTQTASVSSTNEGTTQNLSELAPHRRRQARKQKEQAEKPLPQDASSQLTTAAAAQPSNSLRRTFSILLSLTKPRLTVVVVLSAMASYALFPASEMLSPSLTETPSLSPLTLFFLTVGTALCSSSANTFNMLYEQATDAKMTRTRNRPLVRKLISTRGAVLFGIISGAIGVGSLYFGVNPIVSALGFANIILYAGIYTPMKRMSALNTWTATGDGSWRELLLASDGSSIGGWLMAGILFAWQFPHFMALSWPIREEYKAAGLRMLAWTNPARNGRVALRYSFIYIPLCLGLCAANVTNWGFAVTSLPINLWLCREAVNFWKKQGHGGSARALFWASVWHLPGVMILALLHKKGMWTRAWRSVMGEEADGEWEEEELEAMASMTAAKVAEKTADLKRP</sequence>
<proteinExistence type="predicted"/>
<accession>A0ACA9TPX8</accession>
<evidence type="ECO:0000313" key="1">
    <source>
        <dbReference type="EMBL" id="CAG9943000.1"/>
    </source>
</evidence>
<comment type="caution">
    <text evidence="1">The sequence shown here is derived from an EMBL/GenBank/DDBJ whole genome shotgun (WGS) entry which is preliminary data.</text>
</comment>
<organism evidence="1 2">
    <name type="scientific">Clonostachys rosea f. rosea IK726</name>
    <dbReference type="NCBI Taxonomy" id="1349383"/>
    <lineage>
        <taxon>Eukaryota</taxon>
        <taxon>Fungi</taxon>
        <taxon>Dikarya</taxon>
        <taxon>Ascomycota</taxon>
        <taxon>Pezizomycotina</taxon>
        <taxon>Sordariomycetes</taxon>
        <taxon>Hypocreomycetidae</taxon>
        <taxon>Hypocreales</taxon>
        <taxon>Bionectriaceae</taxon>
        <taxon>Clonostachys</taxon>
    </lineage>
</organism>
<reference evidence="1" key="1">
    <citation type="submission" date="2020-04" db="EMBL/GenBank/DDBJ databases">
        <authorList>
            <person name="Broberg M."/>
        </authorList>
    </citation>
    <scope>NUCLEOTIDE SEQUENCE</scope>
</reference>